<dbReference type="Pfam" id="PF00370">
    <property type="entry name" value="FGGY_N"/>
    <property type="match status" value="1"/>
</dbReference>
<dbReference type="GO" id="GO:0016301">
    <property type="term" value="F:kinase activity"/>
    <property type="evidence" value="ECO:0007669"/>
    <property type="project" value="UniProtKB-KW"/>
</dbReference>
<dbReference type="InterPro" id="IPR018484">
    <property type="entry name" value="FGGY_N"/>
</dbReference>
<reference evidence="5" key="3">
    <citation type="journal article" date="2019" name="BMC Res. Notes">
        <title>Complete genome sequence of the Sulfodiicoccus acidiphilus strain HS-1T, the first crenarchaeon that lacks polB3, isolated from an acidic hot spring in Ohwaku-dani, Hakone, Japan.</title>
        <authorList>
            <person name="Sakai H.D."/>
            <person name="Kurosawa N."/>
        </authorList>
    </citation>
    <scope>NUCLEOTIDE SEQUENCE</scope>
    <source>
        <strain evidence="5">HS-1</strain>
    </source>
</reference>
<keyword evidence="1" id="KW-0808">Transferase</keyword>
<evidence type="ECO:0000259" key="4">
    <source>
        <dbReference type="Pfam" id="PF02782"/>
    </source>
</evidence>
<reference evidence="6" key="1">
    <citation type="journal article" date="2014" name="Int. J. Syst. Evol. Microbiol.">
        <title>Complete genome sequence of Corynebacterium casei LMG S-19264T (=DSM 44701T), isolated from a smear-ripened cheese.</title>
        <authorList>
            <consortium name="US DOE Joint Genome Institute (JGI-PGF)"/>
            <person name="Walter F."/>
            <person name="Albersmeier A."/>
            <person name="Kalinowski J."/>
            <person name="Ruckert C."/>
        </authorList>
    </citation>
    <scope>NUCLEOTIDE SEQUENCE</scope>
    <source>
        <strain evidence="6">JCM 31740</strain>
    </source>
</reference>
<protein>
    <submittedName>
        <fullName evidence="5">Carbohydrate kinase</fullName>
    </submittedName>
</protein>
<feature type="domain" description="Carbohydrate kinase FGGY N-terminal" evidence="3">
    <location>
        <begin position="3"/>
        <end position="232"/>
    </location>
</feature>
<dbReference type="InterPro" id="IPR018485">
    <property type="entry name" value="FGGY_C"/>
</dbReference>
<dbReference type="Proteomes" id="UP000276741">
    <property type="component" value="Chromosome"/>
</dbReference>
<evidence type="ECO:0000259" key="3">
    <source>
        <dbReference type="Pfam" id="PF00370"/>
    </source>
</evidence>
<reference evidence="7" key="2">
    <citation type="submission" date="2018-04" db="EMBL/GenBank/DDBJ databases">
        <title>Complete genome sequence of Sulfodiicoccus acidiphilus strain HS-1.</title>
        <authorList>
            <person name="Sakai H.D."/>
            <person name="Kurosawa N."/>
        </authorList>
    </citation>
    <scope>NUCLEOTIDE SEQUENCE [LARGE SCALE GENOMIC DNA]</scope>
    <source>
        <strain evidence="7">HS-1</strain>
    </source>
</reference>
<dbReference type="AlphaFoldDB" id="A0A348B5J7"/>
<dbReference type="KEGG" id="sacd:HS1genome_1838"/>
<evidence type="ECO:0000313" key="6">
    <source>
        <dbReference type="EMBL" id="GGT93026.1"/>
    </source>
</evidence>
<dbReference type="Gene3D" id="3.30.420.40">
    <property type="match status" value="2"/>
</dbReference>
<dbReference type="EMBL" id="AP018553">
    <property type="protein sequence ID" value="BBD73449.1"/>
    <property type="molecule type" value="Genomic_DNA"/>
</dbReference>
<name>A0A348B5J7_9CREN</name>
<evidence type="ECO:0000313" key="7">
    <source>
        <dbReference type="Proteomes" id="UP000276741"/>
    </source>
</evidence>
<gene>
    <name evidence="6" type="ORF">GCM10007116_08570</name>
    <name evidence="5" type="ORF">HS1genome_1838</name>
</gene>
<dbReference type="CDD" id="cd07805">
    <property type="entry name" value="ASKHA_NBD_FGGY_CvXK-like"/>
    <property type="match status" value="1"/>
</dbReference>
<dbReference type="InterPro" id="IPR043129">
    <property type="entry name" value="ATPase_NBD"/>
</dbReference>
<proteinExistence type="predicted"/>
<feature type="domain" description="Carbohydrate kinase FGGY C-terminal" evidence="4">
    <location>
        <begin position="244"/>
        <end position="425"/>
    </location>
</feature>
<dbReference type="Pfam" id="PF02782">
    <property type="entry name" value="FGGY_C"/>
    <property type="match status" value="1"/>
</dbReference>
<organism evidence="5 7">
    <name type="scientific">Sulfodiicoccus acidiphilus</name>
    <dbReference type="NCBI Taxonomy" id="1670455"/>
    <lineage>
        <taxon>Archaea</taxon>
        <taxon>Thermoproteota</taxon>
        <taxon>Thermoprotei</taxon>
        <taxon>Sulfolobales</taxon>
        <taxon>Sulfolobaceae</taxon>
        <taxon>Sulfodiicoccus</taxon>
    </lineage>
</organism>
<dbReference type="InterPro" id="IPR000577">
    <property type="entry name" value="Carb_kinase_FGGY"/>
</dbReference>
<dbReference type="InterPro" id="IPR050406">
    <property type="entry name" value="FGGY_Carb_Kinase"/>
</dbReference>
<dbReference type="PANTHER" id="PTHR43095">
    <property type="entry name" value="SUGAR KINASE"/>
    <property type="match status" value="1"/>
</dbReference>
<dbReference type="PIRSF" id="PIRSF000538">
    <property type="entry name" value="GlpK"/>
    <property type="match status" value="1"/>
</dbReference>
<evidence type="ECO:0000313" key="5">
    <source>
        <dbReference type="EMBL" id="BBD73449.1"/>
    </source>
</evidence>
<sequence length="479" mass="52943">MAQSSIRSTVAYPRPGWAEQDLERLWEELLTLGRKVTEERVGEEVRGLTFDAHMAGVVPVDEEGLPLRPAIIWLDERAAGLPRELWSGPLKLQGYSIPRLIKFLRVTGGAPSRTGKDVISKVVWLAENEPQVLSRARKLLDVKGFLLSRSTGAFVTGHDEASLTWMADTRRNRAAWSREILRKYGVREDLLPEIRNSTDVAGKLRAEVASRLGVREVPVFVGAGDLTAAAVGSGAVREGEVHVYLGTSDWVAAHSSKRRVDVFHYVGSILSAIPGRYLTVAEQEVAAGALEWVMRTLGVEDYGEVERMVSSVDRTALLFLPWLYGERSPVDDPNVRGGLINLTLDTERGEVLRAVMEGVALNVKWVFPYVERLVGRVREVNVIGGGALFDTWCQLLSSALKLRVKRLSDPQLAGVRGLAAIASVGMGVYPSFEDAVAKFKVDRKFEPGREAAELEAKFVLFREAYRKLRGTFRALNLGV</sequence>
<dbReference type="EMBL" id="BMQS01000006">
    <property type="protein sequence ID" value="GGT93026.1"/>
    <property type="molecule type" value="Genomic_DNA"/>
</dbReference>
<dbReference type="GO" id="GO:0005975">
    <property type="term" value="P:carbohydrate metabolic process"/>
    <property type="evidence" value="ECO:0007669"/>
    <property type="project" value="InterPro"/>
</dbReference>
<dbReference type="Proteomes" id="UP000616143">
    <property type="component" value="Unassembled WGS sequence"/>
</dbReference>
<reference evidence="6" key="4">
    <citation type="submission" date="2020-09" db="EMBL/GenBank/DDBJ databases">
        <authorList>
            <person name="Sun Q."/>
            <person name="Ohkuma M."/>
        </authorList>
    </citation>
    <scope>NUCLEOTIDE SEQUENCE</scope>
    <source>
        <strain evidence="6">JCM 31740</strain>
    </source>
</reference>
<evidence type="ECO:0000256" key="1">
    <source>
        <dbReference type="ARBA" id="ARBA00022679"/>
    </source>
</evidence>
<dbReference type="PANTHER" id="PTHR43095:SF5">
    <property type="entry name" value="XYLULOSE KINASE"/>
    <property type="match status" value="1"/>
</dbReference>
<keyword evidence="7" id="KW-1185">Reference proteome</keyword>
<keyword evidence="2 5" id="KW-0418">Kinase</keyword>
<evidence type="ECO:0000256" key="2">
    <source>
        <dbReference type="ARBA" id="ARBA00022777"/>
    </source>
</evidence>
<accession>A0A348B5J7</accession>
<dbReference type="SUPFAM" id="SSF53067">
    <property type="entry name" value="Actin-like ATPase domain"/>
    <property type="match status" value="2"/>
</dbReference>